<dbReference type="GO" id="GO:0003700">
    <property type="term" value="F:DNA-binding transcription factor activity"/>
    <property type="evidence" value="ECO:0007669"/>
    <property type="project" value="TreeGrafter"/>
</dbReference>
<dbReference type="SUPFAM" id="SSF46689">
    <property type="entry name" value="Homeodomain-like"/>
    <property type="match status" value="1"/>
</dbReference>
<dbReference type="eggNOG" id="COG1309">
    <property type="taxonomic scope" value="Bacteria"/>
</dbReference>
<evidence type="ECO:0000256" key="3">
    <source>
        <dbReference type="ARBA" id="ARBA00023163"/>
    </source>
</evidence>
<dbReference type="EMBL" id="JRTT01000011">
    <property type="protein sequence ID" value="KHD77329.1"/>
    <property type="molecule type" value="Genomic_DNA"/>
</dbReference>
<keyword evidence="1" id="KW-0805">Transcription regulation</keyword>
<keyword evidence="3" id="KW-0804">Transcription</keyword>
<dbReference type="STRING" id="1869.MB27_11165"/>
<dbReference type="AlphaFoldDB" id="A0A0A6USA6"/>
<dbReference type="Gene3D" id="1.10.357.10">
    <property type="entry name" value="Tetracycline Repressor, domain 2"/>
    <property type="match status" value="1"/>
</dbReference>
<sequence length="212" mass="23358">MSHVKGRNEQVESTRVRILETAERLFAVHGVASVSNRQVSEAAGQGNNAAVGYHFGGKNELVREIIRRHAEPTDVIRLRLLDQHRDSTRLRDWVTCVVQPITEHLADLGNPSWYARFAAQLMTEPNLRELAAAEVAEAPALQAVFGGLHRRLPGLTGAVQAERDDMAHTLILHFCAQRERTMPPGADARAVWEATATSLIDALEGLYCAPVT</sequence>
<evidence type="ECO:0000313" key="5">
    <source>
        <dbReference type="EMBL" id="KHD77329.1"/>
    </source>
</evidence>
<dbReference type="OrthoDB" id="2356263at2"/>
<proteinExistence type="predicted"/>
<keyword evidence="2" id="KW-0238">DNA-binding</keyword>
<dbReference type="Proteomes" id="UP000054537">
    <property type="component" value="Unassembled WGS sequence"/>
</dbReference>
<dbReference type="GO" id="GO:0000976">
    <property type="term" value="F:transcription cis-regulatory region binding"/>
    <property type="evidence" value="ECO:0007669"/>
    <property type="project" value="TreeGrafter"/>
</dbReference>
<evidence type="ECO:0000313" key="6">
    <source>
        <dbReference type="Proteomes" id="UP000054537"/>
    </source>
</evidence>
<evidence type="ECO:0000256" key="2">
    <source>
        <dbReference type="ARBA" id="ARBA00023125"/>
    </source>
</evidence>
<feature type="domain" description="HTH tetR-type" evidence="4">
    <location>
        <begin position="18"/>
        <end position="65"/>
    </location>
</feature>
<dbReference type="PANTHER" id="PTHR30055:SF234">
    <property type="entry name" value="HTH-TYPE TRANSCRIPTIONAL REGULATOR BETI"/>
    <property type="match status" value="1"/>
</dbReference>
<evidence type="ECO:0000259" key="4">
    <source>
        <dbReference type="Pfam" id="PF00440"/>
    </source>
</evidence>
<dbReference type="InterPro" id="IPR009057">
    <property type="entry name" value="Homeodomain-like_sf"/>
</dbReference>
<evidence type="ECO:0000256" key="1">
    <source>
        <dbReference type="ARBA" id="ARBA00023015"/>
    </source>
</evidence>
<dbReference type="RefSeq" id="WP_043524222.1">
    <property type="nucleotide sequence ID" value="NZ_BAABKU010000020.1"/>
</dbReference>
<keyword evidence="6" id="KW-1185">Reference proteome</keyword>
<reference evidence="5 6" key="1">
    <citation type="submission" date="2014-10" db="EMBL/GenBank/DDBJ databases">
        <title>Draft genome sequence of Actinoplanes utahensis NRRL 12052.</title>
        <authorList>
            <person name="Velasco-Bucheli B."/>
            <person name="del Cerro C."/>
            <person name="Hormigo D."/>
            <person name="Garcia J.L."/>
            <person name="Acebal C."/>
            <person name="Arroyo M."/>
            <person name="de la Mata I."/>
        </authorList>
    </citation>
    <scope>NUCLEOTIDE SEQUENCE [LARGE SCALE GENOMIC DNA]</scope>
    <source>
        <strain evidence="5 6">NRRL 12052</strain>
    </source>
</reference>
<dbReference type="InterPro" id="IPR050109">
    <property type="entry name" value="HTH-type_TetR-like_transc_reg"/>
</dbReference>
<comment type="caution">
    <text evidence="5">The sequence shown here is derived from an EMBL/GenBank/DDBJ whole genome shotgun (WGS) entry which is preliminary data.</text>
</comment>
<gene>
    <name evidence="5" type="ORF">MB27_11165</name>
</gene>
<accession>A0A0A6USA6</accession>
<protein>
    <submittedName>
        <fullName evidence="5">TetR family transcriptional regulator</fullName>
    </submittedName>
</protein>
<dbReference type="PANTHER" id="PTHR30055">
    <property type="entry name" value="HTH-TYPE TRANSCRIPTIONAL REGULATOR RUTR"/>
    <property type="match status" value="1"/>
</dbReference>
<dbReference type="Pfam" id="PF00440">
    <property type="entry name" value="TetR_N"/>
    <property type="match status" value="1"/>
</dbReference>
<dbReference type="InterPro" id="IPR001647">
    <property type="entry name" value="HTH_TetR"/>
</dbReference>
<name>A0A0A6USA6_ACTUT</name>
<organism evidence="5 6">
    <name type="scientific">Actinoplanes utahensis</name>
    <dbReference type="NCBI Taxonomy" id="1869"/>
    <lineage>
        <taxon>Bacteria</taxon>
        <taxon>Bacillati</taxon>
        <taxon>Actinomycetota</taxon>
        <taxon>Actinomycetes</taxon>
        <taxon>Micromonosporales</taxon>
        <taxon>Micromonosporaceae</taxon>
        <taxon>Actinoplanes</taxon>
    </lineage>
</organism>